<dbReference type="RefSeq" id="WP_117273839.1">
    <property type="nucleotide sequence ID" value="NZ_LS992154.1"/>
</dbReference>
<evidence type="ECO:0000313" key="1">
    <source>
        <dbReference type="EMBL" id="SYX08643.1"/>
    </source>
</evidence>
<gene>
    <name evidence="1" type="ORF">C834K_0163</name>
</gene>
<dbReference type="EMBL" id="LS992154">
    <property type="protein sequence ID" value="SYX08643.1"/>
    <property type="molecule type" value="Genomic_DNA"/>
</dbReference>
<organism evidence="1 2">
    <name type="scientific">Chlamydia poikilotherma</name>
    <dbReference type="NCBI Taxonomy" id="1967783"/>
    <lineage>
        <taxon>Bacteria</taxon>
        <taxon>Pseudomonadati</taxon>
        <taxon>Chlamydiota</taxon>
        <taxon>Chlamydiia</taxon>
        <taxon>Chlamydiales</taxon>
        <taxon>Chlamydiaceae</taxon>
        <taxon>Chlamydia/Chlamydophila group</taxon>
        <taxon>Chlamydia</taxon>
    </lineage>
</organism>
<dbReference type="KEGG" id="chla:C834K_0163"/>
<reference evidence="2" key="1">
    <citation type="submission" date="2017-11" db="EMBL/GenBank/DDBJ databases">
        <authorList>
            <person name="Seth-Smith MB H."/>
        </authorList>
    </citation>
    <scope>NUCLEOTIDE SEQUENCE [LARGE SCALE GENOMIC DNA]</scope>
</reference>
<protein>
    <submittedName>
        <fullName evidence="1">Uncharacterized protein</fullName>
    </submittedName>
</protein>
<dbReference type="OrthoDB" id="17799at2"/>
<proteinExistence type="predicted"/>
<evidence type="ECO:0000313" key="2">
    <source>
        <dbReference type="Proteomes" id="UP000258476"/>
    </source>
</evidence>
<name>A0A3B0PNB5_9CHLA</name>
<dbReference type="AlphaFoldDB" id="A0A3B0PNB5"/>
<accession>A0A3B0PNB5</accession>
<dbReference type="Proteomes" id="UP000258476">
    <property type="component" value="Chromosome"/>
</dbReference>
<sequence>MRFLSVFFFLFLSLLSVSLPVFSEHYISEDEKFYIDRFNFSGEFPDMETMEIHAQRKKRVHFDASGEFPQLESIVYNGSFGFLRAKLTGNYPELTSLAFACSSCKMDLDFRGNWYQNTTISVSNESEPLTLTFPKNVGVIVHTKVSTKGKVVLEGDFEKRGRGIWNKTYHNSLVGIAPITLVFEVRSGSGGTITLR</sequence>
<keyword evidence="2" id="KW-1185">Reference proteome</keyword>